<evidence type="ECO:0000256" key="1">
    <source>
        <dbReference type="SAM" id="MobiDB-lite"/>
    </source>
</evidence>
<reference evidence="2 4" key="1">
    <citation type="submission" date="2020-01" db="EMBL/GenBank/DDBJ databases">
        <authorList>
            <consortium name="DOE Joint Genome Institute"/>
            <person name="Haridas S."/>
            <person name="Albert R."/>
            <person name="Binder M."/>
            <person name="Bloem J."/>
            <person name="Labutti K."/>
            <person name="Salamov A."/>
            <person name="Andreopoulos B."/>
            <person name="Baker S.E."/>
            <person name="Barry K."/>
            <person name="Bills G."/>
            <person name="Bluhm B.H."/>
            <person name="Cannon C."/>
            <person name="Castanera R."/>
            <person name="Culley D.E."/>
            <person name="Daum C."/>
            <person name="Ezra D."/>
            <person name="Gonzalez J.B."/>
            <person name="Henrissat B."/>
            <person name="Kuo A."/>
            <person name="Liang C."/>
            <person name="Lipzen A."/>
            <person name="Lutzoni F."/>
            <person name="Magnuson J."/>
            <person name="Mondo S."/>
            <person name="Nolan M."/>
            <person name="Ohm R."/>
            <person name="Pangilinan J."/>
            <person name="Park H.-J."/>
            <person name="Ramirez L."/>
            <person name="Alfaro M."/>
            <person name="Sun H."/>
            <person name="Tritt A."/>
            <person name="Yoshinaga Y."/>
            <person name="Zwiers L.-H."/>
            <person name="Turgeon B.G."/>
            <person name="Goodwin S.B."/>
            <person name="Spatafora J.W."/>
            <person name="Crous P.W."/>
            <person name="Grigoriev I.V."/>
        </authorList>
    </citation>
    <scope>NUCLEOTIDE SEQUENCE</scope>
    <source>
        <strain evidence="2 4">CBS 781.70</strain>
    </source>
</reference>
<feature type="non-terminal residue" evidence="2">
    <location>
        <position position="88"/>
    </location>
</feature>
<name>A0A6G1FTK7_9PEZI</name>
<feature type="region of interest" description="Disordered" evidence="1">
    <location>
        <begin position="1"/>
        <end position="58"/>
    </location>
</feature>
<evidence type="ECO:0000313" key="3">
    <source>
        <dbReference type="Proteomes" id="UP000504638"/>
    </source>
</evidence>
<sequence length="88" mass="9834">MRVTSVPYRSSNLAIPTSPFSPITPVAINISRPSRAESPRSTSPKSKRKPLSPPPQSPLQWLWQCHICKASYPLGVTRRCLVDGHYFC</sequence>
<dbReference type="GeneID" id="54416272"/>
<gene>
    <name evidence="2 4" type="ORF">P152DRAFT_379577</name>
</gene>
<dbReference type="RefSeq" id="XP_033530640.1">
    <property type="nucleotide sequence ID" value="XM_033675702.1"/>
</dbReference>
<protein>
    <submittedName>
        <fullName evidence="2 4">Uncharacterized protein</fullName>
    </submittedName>
</protein>
<organism evidence="2">
    <name type="scientific">Eremomyces bilateralis CBS 781.70</name>
    <dbReference type="NCBI Taxonomy" id="1392243"/>
    <lineage>
        <taxon>Eukaryota</taxon>
        <taxon>Fungi</taxon>
        <taxon>Dikarya</taxon>
        <taxon>Ascomycota</taxon>
        <taxon>Pezizomycotina</taxon>
        <taxon>Dothideomycetes</taxon>
        <taxon>Dothideomycetes incertae sedis</taxon>
        <taxon>Eremomycetales</taxon>
        <taxon>Eremomycetaceae</taxon>
        <taxon>Eremomyces</taxon>
    </lineage>
</organism>
<dbReference type="AlphaFoldDB" id="A0A6G1FTK7"/>
<keyword evidence="3" id="KW-1185">Reference proteome</keyword>
<dbReference type="OrthoDB" id="5396104at2759"/>
<reference evidence="4" key="3">
    <citation type="submission" date="2025-04" db="UniProtKB">
        <authorList>
            <consortium name="RefSeq"/>
        </authorList>
    </citation>
    <scope>IDENTIFICATION</scope>
    <source>
        <strain evidence="4">CBS 781.70</strain>
    </source>
</reference>
<reference evidence="4" key="2">
    <citation type="submission" date="2020-04" db="EMBL/GenBank/DDBJ databases">
        <authorList>
            <consortium name="NCBI Genome Project"/>
        </authorList>
    </citation>
    <scope>NUCLEOTIDE SEQUENCE</scope>
    <source>
        <strain evidence="4">CBS 781.70</strain>
    </source>
</reference>
<evidence type="ECO:0000313" key="2">
    <source>
        <dbReference type="EMBL" id="KAF1809009.1"/>
    </source>
</evidence>
<dbReference type="EMBL" id="ML975176">
    <property type="protein sequence ID" value="KAF1809009.1"/>
    <property type="molecule type" value="Genomic_DNA"/>
</dbReference>
<dbReference type="Proteomes" id="UP000504638">
    <property type="component" value="Unplaced"/>
</dbReference>
<accession>A0A6G1FTK7</accession>
<evidence type="ECO:0000313" key="4">
    <source>
        <dbReference type="RefSeq" id="XP_033530640.1"/>
    </source>
</evidence>
<proteinExistence type="predicted"/>
<feature type="compositionally biased region" description="Polar residues" evidence="1">
    <location>
        <begin position="7"/>
        <end position="21"/>
    </location>
</feature>